<organism evidence="1 2">
    <name type="scientific">Halogeometricum luteum</name>
    <dbReference type="NCBI Taxonomy" id="2950537"/>
    <lineage>
        <taxon>Archaea</taxon>
        <taxon>Methanobacteriati</taxon>
        <taxon>Methanobacteriota</taxon>
        <taxon>Stenosarchaea group</taxon>
        <taxon>Halobacteria</taxon>
        <taxon>Halobacteriales</taxon>
        <taxon>Haloferacaceae</taxon>
        <taxon>Halogeometricum</taxon>
    </lineage>
</organism>
<dbReference type="RefSeq" id="WP_310930851.1">
    <property type="nucleotide sequence ID" value="NZ_JAMQOQ010000009.1"/>
</dbReference>
<proteinExistence type="predicted"/>
<name>A0ABU2G7Z7_9EURY</name>
<gene>
    <name evidence="1" type="ORF">NDI79_22400</name>
</gene>
<comment type="caution">
    <text evidence="1">The sequence shown here is derived from an EMBL/GenBank/DDBJ whole genome shotgun (WGS) entry which is preliminary data.</text>
</comment>
<accession>A0ABU2G7Z7</accession>
<sequence>MQWLDGLDKRSDSELKDAVVPKPADFSGSKYPTAISTVRITGAPEFVEAAGSFLKPLLDFEDDTTRVEINLQQTEDRDTGELTDNYALYVSIAQRG</sequence>
<keyword evidence="2" id="KW-1185">Reference proteome</keyword>
<protein>
    <submittedName>
        <fullName evidence="1">Uncharacterized protein</fullName>
    </submittedName>
</protein>
<evidence type="ECO:0000313" key="2">
    <source>
        <dbReference type="Proteomes" id="UP001254813"/>
    </source>
</evidence>
<reference evidence="1 2" key="1">
    <citation type="submission" date="2022-06" db="EMBL/GenBank/DDBJ databases">
        <title>Halogeometricum sp. a new haloarchaeum isolate from saline soil.</title>
        <authorList>
            <person name="Strakova D."/>
            <person name="Galisteo C."/>
            <person name="Sanchez-Porro C."/>
            <person name="Ventosa A."/>
        </authorList>
    </citation>
    <scope>NUCLEOTIDE SEQUENCE [LARGE SCALE GENOMIC DNA]</scope>
    <source>
        <strain evidence="2">S3BR25-2</strain>
    </source>
</reference>
<evidence type="ECO:0000313" key="1">
    <source>
        <dbReference type="EMBL" id="MDS0296920.1"/>
    </source>
</evidence>
<dbReference type="Proteomes" id="UP001254813">
    <property type="component" value="Unassembled WGS sequence"/>
</dbReference>
<dbReference type="EMBL" id="JAMQOQ010000009">
    <property type="protein sequence ID" value="MDS0296920.1"/>
    <property type="molecule type" value="Genomic_DNA"/>
</dbReference>